<evidence type="ECO:0000256" key="2">
    <source>
        <dbReference type="PROSITE-ProRule" id="PRU00059"/>
    </source>
</evidence>
<sequence length="183" mass="20345">MGAGSVLTTSFLLLGVSGVHMRCPDRQRPRMLIAHPYISAPIGSHTYPYHTYPNNSSCEWLISADTGYVVRLTLLLVDLQESDTIIIIIIFNFIRGSFICTPGNSRNSRQLGAFCSQRLSNGRSVDSSLRWLYVELKADDADSKGRFLFTYEAVQPQLSTTLGEKHAARAHTHTGSLNPSLHY</sequence>
<dbReference type="CDD" id="cd00041">
    <property type="entry name" value="CUB"/>
    <property type="match status" value="1"/>
</dbReference>
<dbReference type="Gene3D" id="2.60.120.290">
    <property type="entry name" value="Spermadhesin, CUB domain"/>
    <property type="match status" value="1"/>
</dbReference>
<feature type="chain" id="PRO_5015432185" description="CUB domain-containing protein" evidence="3">
    <location>
        <begin position="19"/>
        <end position="183"/>
    </location>
</feature>
<dbReference type="SUPFAM" id="SSF49854">
    <property type="entry name" value="Spermadhesin, CUB domain"/>
    <property type="match status" value="1"/>
</dbReference>
<dbReference type="Proteomes" id="UP000245119">
    <property type="component" value="Linkage Group LG8"/>
</dbReference>
<keyword evidence="6" id="KW-1185">Reference proteome</keyword>
<dbReference type="PROSITE" id="PS01180">
    <property type="entry name" value="CUB"/>
    <property type="match status" value="1"/>
</dbReference>
<reference evidence="5 6" key="1">
    <citation type="submission" date="2018-04" db="EMBL/GenBank/DDBJ databases">
        <title>The genome of golden apple snail Pomacea canaliculata provides insight into stress tolerance and invasive adaptation.</title>
        <authorList>
            <person name="Liu C."/>
            <person name="Liu B."/>
            <person name="Ren Y."/>
            <person name="Zhang Y."/>
            <person name="Wang H."/>
            <person name="Li S."/>
            <person name="Jiang F."/>
            <person name="Yin L."/>
            <person name="Zhang G."/>
            <person name="Qian W."/>
            <person name="Fan W."/>
        </authorList>
    </citation>
    <scope>NUCLEOTIDE SEQUENCE [LARGE SCALE GENOMIC DNA]</scope>
    <source>
        <strain evidence="5">SZHN2017</strain>
        <tissue evidence="5">Muscle</tissue>
    </source>
</reference>
<keyword evidence="1" id="KW-1015">Disulfide bond</keyword>
<protein>
    <recommendedName>
        <fullName evidence="4">CUB domain-containing protein</fullName>
    </recommendedName>
</protein>
<dbReference type="InterPro" id="IPR052129">
    <property type="entry name" value="Spermadhesin-Link_domain"/>
</dbReference>
<dbReference type="Pfam" id="PF00431">
    <property type="entry name" value="CUB"/>
    <property type="match status" value="1"/>
</dbReference>
<evidence type="ECO:0000256" key="3">
    <source>
        <dbReference type="SAM" id="SignalP"/>
    </source>
</evidence>
<dbReference type="PANTHER" id="PTHR46908">
    <property type="entry name" value="CUBILIN-LIKE PROTEIN"/>
    <property type="match status" value="1"/>
</dbReference>
<comment type="caution">
    <text evidence="2">Lacks conserved residue(s) required for the propagation of feature annotation.</text>
</comment>
<evidence type="ECO:0000313" key="5">
    <source>
        <dbReference type="EMBL" id="PVD26618.1"/>
    </source>
</evidence>
<dbReference type="InterPro" id="IPR000859">
    <property type="entry name" value="CUB_dom"/>
</dbReference>
<feature type="domain" description="CUB" evidence="4">
    <location>
        <begin position="23"/>
        <end position="154"/>
    </location>
</feature>
<feature type="signal peptide" evidence="3">
    <location>
        <begin position="1"/>
        <end position="18"/>
    </location>
</feature>
<dbReference type="OrthoDB" id="5945145at2759"/>
<dbReference type="InterPro" id="IPR035914">
    <property type="entry name" value="Sperma_CUB_dom_sf"/>
</dbReference>
<keyword evidence="3" id="KW-0732">Signal</keyword>
<accession>A0A2T7NZM3</accession>
<organism evidence="5 6">
    <name type="scientific">Pomacea canaliculata</name>
    <name type="common">Golden apple snail</name>
    <dbReference type="NCBI Taxonomy" id="400727"/>
    <lineage>
        <taxon>Eukaryota</taxon>
        <taxon>Metazoa</taxon>
        <taxon>Spiralia</taxon>
        <taxon>Lophotrochozoa</taxon>
        <taxon>Mollusca</taxon>
        <taxon>Gastropoda</taxon>
        <taxon>Caenogastropoda</taxon>
        <taxon>Architaenioglossa</taxon>
        <taxon>Ampullarioidea</taxon>
        <taxon>Ampullariidae</taxon>
        <taxon>Pomacea</taxon>
    </lineage>
</organism>
<evidence type="ECO:0000256" key="1">
    <source>
        <dbReference type="ARBA" id="ARBA00023157"/>
    </source>
</evidence>
<dbReference type="PANTHER" id="PTHR46908:SF8">
    <property type="entry name" value="C-TYPE LECTIN DOMAIN-CONTAINING PROTEIN"/>
    <property type="match status" value="1"/>
</dbReference>
<gene>
    <name evidence="5" type="ORF">C0Q70_14295</name>
</gene>
<dbReference type="AlphaFoldDB" id="A0A2T7NZM3"/>
<name>A0A2T7NZM3_POMCA</name>
<evidence type="ECO:0000259" key="4">
    <source>
        <dbReference type="PROSITE" id="PS01180"/>
    </source>
</evidence>
<dbReference type="SMART" id="SM00042">
    <property type="entry name" value="CUB"/>
    <property type="match status" value="1"/>
</dbReference>
<comment type="caution">
    <text evidence="5">The sequence shown here is derived from an EMBL/GenBank/DDBJ whole genome shotgun (WGS) entry which is preliminary data.</text>
</comment>
<dbReference type="EMBL" id="PZQS01000008">
    <property type="protein sequence ID" value="PVD26618.1"/>
    <property type="molecule type" value="Genomic_DNA"/>
</dbReference>
<proteinExistence type="predicted"/>
<evidence type="ECO:0000313" key="6">
    <source>
        <dbReference type="Proteomes" id="UP000245119"/>
    </source>
</evidence>